<dbReference type="GO" id="GO:0046872">
    <property type="term" value="F:metal ion binding"/>
    <property type="evidence" value="ECO:0007669"/>
    <property type="project" value="UniProtKB-KW"/>
</dbReference>
<dbReference type="PROSITE" id="PS51007">
    <property type="entry name" value="CYTC"/>
    <property type="match status" value="1"/>
</dbReference>
<dbReference type="GO" id="GO:0009055">
    <property type="term" value="F:electron transfer activity"/>
    <property type="evidence" value="ECO:0007669"/>
    <property type="project" value="InterPro"/>
</dbReference>
<keyword evidence="3 4" id="KW-0408">Iron</keyword>
<dbReference type="PANTHER" id="PTHR30600:SF9">
    <property type="entry name" value="BLR7738 PROTEIN"/>
    <property type="match status" value="1"/>
</dbReference>
<dbReference type="InterPro" id="IPR036909">
    <property type="entry name" value="Cyt_c-like_dom_sf"/>
</dbReference>
<proteinExistence type="predicted"/>
<reference evidence="6" key="1">
    <citation type="submission" date="2024-05" db="EMBL/GenBank/DDBJ databases">
        <title>Planctomycetes of the genus Singulisphaera possess chitinolytic capabilities.</title>
        <authorList>
            <person name="Ivanova A."/>
        </authorList>
    </citation>
    <scope>NUCLEOTIDE SEQUENCE</scope>
    <source>
        <strain evidence="6">Ch08T</strain>
    </source>
</reference>
<dbReference type="AlphaFoldDB" id="A0AAU7CA52"/>
<evidence type="ECO:0000256" key="1">
    <source>
        <dbReference type="ARBA" id="ARBA00022617"/>
    </source>
</evidence>
<dbReference type="EMBL" id="CP155447">
    <property type="protein sequence ID" value="XBH01995.1"/>
    <property type="molecule type" value="Genomic_DNA"/>
</dbReference>
<name>A0AAU7CA52_9BACT</name>
<dbReference type="SUPFAM" id="SSF46626">
    <property type="entry name" value="Cytochrome c"/>
    <property type="match status" value="1"/>
</dbReference>
<sequence>MRLHEAVAGLTPRQALELGLKVDSESLPPELRLQLRRGQVDLDDPATTRALLRLDAVVGVAGVFSPDGQNLRSIGIRCALCHSTVDDTLTSGVGRRLDGWANRDLNVGWIISAAPDLTAFANLLGVDQETVRAVLQSWGPGKFDPMLALDGKAFRPDGESGAVLLPPAFGLAGIDLTTATGWGSISYWNNFVAVLEMHGQGSFVDPRLNDPQRFPIAAANGFFAVTQVPDLVTPKLPALRAYQLSLKAPSAPARSIDERQATRGRALFRGKAQCATCHVPPFFTEPRGDLHTPQEIGIDDFQANRSPTGRYRTTPLKGLWTHMKGGFYHDGRFKTLEEVVLHYDRHFGLSLSGREVGDLVAYLKSL</sequence>
<dbReference type="GO" id="GO:0020037">
    <property type="term" value="F:heme binding"/>
    <property type="evidence" value="ECO:0007669"/>
    <property type="project" value="InterPro"/>
</dbReference>
<organism evidence="6">
    <name type="scientific">Singulisphaera sp. Ch08</name>
    <dbReference type="NCBI Taxonomy" id="3120278"/>
    <lineage>
        <taxon>Bacteria</taxon>
        <taxon>Pseudomonadati</taxon>
        <taxon>Planctomycetota</taxon>
        <taxon>Planctomycetia</taxon>
        <taxon>Isosphaerales</taxon>
        <taxon>Isosphaeraceae</taxon>
        <taxon>Singulisphaera</taxon>
    </lineage>
</organism>
<feature type="domain" description="Cytochrome c" evidence="5">
    <location>
        <begin position="259"/>
        <end position="366"/>
    </location>
</feature>
<accession>A0AAU7CA52</accession>
<evidence type="ECO:0000259" key="5">
    <source>
        <dbReference type="PROSITE" id="PS51007"/>
    </source>
</evidence>
<evidence type="ECO:0000313" key="6">
    <source>
        <dbReference type="EMBL" id="XBH01995.1"/>
    </source>
</evidence>
<dbReference type="InterPro" id="IPR009056">
    <property type="entry name" value="Cyt_c-like_dom"/>
</dbReference>
<dbReference type="PANTHER" id="PTHR30600">
    <property type="entry name" value="CYTOCHROME C PEROXIDASE-RELATED"/>
    <property type="match status" value="1"/>
</dbReference>
<evidence type="ECO:0000256" key="2">
    <source>
        <dbReference type="ARBA" id="ARBA00022723"/>
    </source>
</evidence>
<keyword evidence="1 4" id="KW-0349">Heme</keyword>
<gene>
    <name evidence="6" type="ORF">V5E97_27170</name>
</gene>
<dbReference type="InterPro" id="IPR051395">
    <property type="entry name" value="Cytochrome_c_Peroxidase/MauG"/>
</dbReference>
<dbReference type="GO" id="GO:0004130">
    <property type="term" value="F:cytochrome-c peroxidase activity"/>
    <property type="evidence" value="ECO:0007669"/>
    <property type="project" value="TreeGrafter"/>
</dbReference>
<dbReference type="Gene3D" id="1.10.760.10">
    <property type="entry name" value="Cytochrome c-like domain"/>
    <property type="match status" value="1"/>
</dbReference>
<evidence type="ECO:0000256" key="3">
    <source>
        <dbReference type="ARBA" id="ARBA00023004"/>
    </source>
</evidence>
<evidence type="ECO:0000256" key="4">
    <source>
        <dbReference type="PROSITE-ProRule" id="PRU00433"/>
    </source>
</evidence>
<protein>
    <recommendedName>
        <fullName evidence="5">Cytochrome c domain-containing protein</fullName>
    </recommendedName>
</protein>
<keyword evidence="2 4" id="KW-0479">Metal-binding</keyword>